<protein>
    <submittedName>
        <fullName evidence="2">Uncharacterized protein</fullName>
    </submittedName>
</protein>
<sequence>MTDNSKNVEEKYKKFVRCLYRYLSEPIKNFSLIKPKILELFKTHRPIKVADYQYGISKAGKNKSQLIVHELNERAKVREYFKTGKNVWFCCECNRTASKTNDHSIVIGDLVIAHGILFVKLELICEPRQLSFVLQIQKLYKE</sequence>
<dbReference type="WBParaSite" id="ES5_v2.g23955.t1">
    <property type="protein sequence ID" value="ES5_v2.g23955.t1"/>
    <property type="gene ID" value="ES5_v2.g23955"/>
</dbReference>
<organism evidence="1 2">
    <name type="scientific">Panagrolaimus sp. ES5</name>
    <dbReference type="NCBI Taxonomy" id="591445"/>
    <lineage>
        <taxon>Eukaryota</taxon>
        <taxon>Metazoa</taxon>
        <taxon>Ecdysozoa</taxon>
        <taxon>Nematoda</taxon>
        <taxon>Chromadorea</taxon>
        <taxon>Rhabditida</taxon>
        <taxon>Tylenchina</taxon>
        <taxon>Panagrolaimomorpha</taxon>
        <taxon>Panagrolaimoidea</taxon>
        <taxon>Panagrolaimidae</taxon>
        <taxon>Panagrolaimus</taxon>
    </lineage>
</organism>
<reference evidence="2" key="1">
    <citation type="submission" date="2022-11" db="UniProtKB">
        <authorList>
            <consortium name="WormBaseParasite"/>
        </authorList>
    </citation>
    <scope>IDENTIFICATION</scope>
</reference>
<dbReference type="Proteomes" id="UP000887579">
    <property type="component" value="Unplaced"/>
</dbReference>
<proteinExistence type="predicted"/>
<name>A0AC34G352_9BILA</name>
<accession>A0AC34G352</accession>
<evidence type="ECO:0000313" key="1">
    <source>
        <dbReference type="Proteomes" id="UP000887579"/>
    </source>
</evidence>
<evidence type="ECO:0000313" key="2">
    <source>
        <dbReference type="WBParaSite" id="ES5_v2.g23955.t1"/>
    </source>
</evidence>